<dbReference type="Proteomes" id="UP000603865">
    <property type="component" value="Unassembled WGS sequence"/>
</dbReference>
<reference evidence="1" key="1">
    <citation type="journal article" date="2014" name="Int. J. Syst. Evol. Microbiol.">
        <title>Complete genome sequence of Corynebacterium casei LMG S-19264T (=DSM 44701T), isolated from a smear-ripened cheese.</title>
        <authorList>
            <consortium name="US DOE Joint Genome Institute (JGI-PGF)"/>
            <person name="Walter F."/>
            <person name="Albersmeier A."/>
            <person name="Kalinowski J."/>
            <person name="Ruckert C."/>
        </authorList>
    </citation>
    <scope>NUCLEOTIDE SEQUENCE</scope>
    <source>
        <strain evidence="1">JCM 31311</strain>
    </source>
</reference>
<comment type="caution">
    <text evidence="1">The sequence shown here is derived from an EMBL/GenBank/DDBJ whole genome shotgun (WGS) entry which is preliminary data.</text>
</comment>
<dbReference type="RefSeq" id="WP_189092990.1">
    <property type="nucleotide sequence ID" value="NZ_BMQL01000052.1"/>
</dbReference>
<dbReference type="AlphaFoldDB" id="A0A918CMR9"/>
<accession>A0A918CMR9</accession>
<sequence>MNPAWVLLISFGIFGLLLWLDNAEKMREARAHEKYRPLRDLYEKEDADLLDGEQ</sequence>
<dbReference type="EMBL" id="BMQL01000052">
    <property type="protein sequence ID" value="GGR31206.1"/>
    <property type="molecule type" value="Genomic_DNA"/>
</dbReference>
<name>A0A918CMR9_9DEIO</name>
<reference evidence="1" key="2">
    <citation type="submission" date="2020-09" db="EMBL/GenBank/DDBJ databases">
        <authorList>
            <person name="Sun Q."/>
            <person name="Ohkuma M."/>
        </authorList>
    </citation>
    <scope>NUCLEOTIDE SEQUENCE</scope>
    <source>
        <strain evidence="1">JCM 31311</strain>
    </source>
</reference>
<organism evidence="1 2">
    <name type="scientific">Deinococcus ruber</name>
    <dbReference type="NCBI Taxonomy" id="1848197"/>
    <lineage>
        <taxon>Bacteria</taxon>
        <taxon>Thermotogati</taxon>
        <taxon>Deinococcota</taxon>
        <taxon>Deinococci</taxon>
        <taxon>Deinococcales</taxon>
        <taxon>Deinococcaceae</taxon>
        <taxon>Deinococcus</taxon>
    </lineage>
</organism>
<gene>
    <name evidence="1" type="ORF">GCM10008957_47330</name>
</gene>
<proteinExistence type="predicted"/>
<evidence type="ECO:0000313" key="1">
    <source>
        <dbReference type="EMBL" id="GGR31206.1"/>
    </source>
</evidence>
<keyword evidence="2" id="KW-1185">Reference proteome</keyword>
<evidence type="ECO:0000313" key="2">
    <source>
        <dbReference type="Proteomes" id="UP000603865"/>
    </source>
</evidence>
<protein>
    <submittedName>
        <fullName evidence="1">Uncharacterized protein</fullName>
    </submittedName>
</protein>